<gene>
    <name evidence="1" type="ORF">GHY86_00605</name>
</gene>
<evidence type="ECO:0000313" key="1">
    <source>
        <dbReference type="EMBL" id="EGQ9133652.1"/>
    </source>
</evidence>
<sequence>MFATIVKGLEPSPVLTSPYLEDEIKERYNVDSETKVPLDIKELSKRIGEKPSLLLCSMLVSEQKCSKFGTQCLIEVLAGIAGNQPIIVHELDYGPVQTRPFNFKLITHGFLNDEFEPINEGLGERNNASVSFKFTPEYRVQKSSLRDQDRLNGSYDLDLKIDMAITVFVDSPNKDISPPNTIPVGSVVVEFDGPRHLSDEQVRKDKLRDSLVQSNGSTVFRIQMPYQHVGTGSTELNLESLDTLLKGQIEDIKSHFQNRLYNTVNANYLLKSIEQNNVKFPIK</sequence>
<proteinExistence type="predicted"/>
<dbReference type="Proteomes" id="UP000714625">
    <property type="component" value="Unassembled WGS sequence"/>
</dbReference>
<organism evidence="1 2">
    <name type="scientific">Vibrio alginolyticus</name>
    <dbReference type="NCBI Taxonomy" id="663"/>
    <lineage>
        <taxon>Bacteria</taxon>
        <taxon>Pseudomonadati</taxon>
        <taxon>Pseudomonadota</taxon>
        <taxon>Gammaproteobacteria</taxon>
        <taxon>Vibrionales</taxon>
        <taxon>Vibrionaceae</taxon>
        <taxon>Vibrio</taxon>
    </lineage>
</organism>
<reference evidence="1" key="1">
    <citation type="submission" date="2019-11" db="EMBL/GenBank/DDBJ databases">
        <authorList>
            <consortium name="PulseNet: The National Subtyping Network for Foodborne Disease Surveillance"/>
            <person name="Tarr C.L."/>
            <person name="Trees E."/>
            <person name="Katz L.S."/>
            <person name="Carleton-Romer H.A."/>
            <person name="Stroika S."/>
            <person name="Kucerova Z."/>
            <person name="Roache K.F."/>
            <person name="Sabol A.L."/>
            <person name="Besser J."/>
            <person name="Gerner-Smidt P."/>
        </authorList>
    </citation>
    <scope>NUCLEOTIDE SEQUENCE</scope>
    <source>
        <strain evidence="1">PNUSAV001129</strain>
    </source>
</reference>
<dbReference type="AlphaFoldDB" id="A0AA36UM80"/>
<accession>A0AA36UM80</accession>
<comment type="caution">
    <text evidence="1">The sequence shown here is derived from an EMBL/GenBank/DDBJ whole genome shotgun (WGS) entry which is preliminary data.</text>
</comment>
<dbReference type="EMBL" id="AAXMUW010000001">
    <property type="protein sequence ID" value="EGQ9133652.1"/>
    <property type="molecule type" value="Genomic_DNA"/>
</dbReference>
<name>A0AA36UM80_VIBAL</name>
<evidence type="ECO:0000313" key="2">
    <source>
        <dbReference type="Proteomes" id="UP000714625"/>
    </source>
</evidence>
<protein>
    <submittedName>
        <fullName evidence="1">Uncharacterized protein</fullName>
    </submittedName>
</protein>